<feature type="transmembrane region" description="Helical" evidence="1">
    <location>
        <begin position="6"/>
        <end position="30"/>
    </location>
</feature>
<feature type="transmembrane region" description="Helical" evidence="1">
    <location>
        <begin position="105"/>
        <end position="122"/>
    </location>
</feature>
<feature type="transmembrane region" description="Helical" evidence="1">
    <location>
        <begin position="42"/>
        <end position="60"/>
    </location>
</feature>
<accession>A0A1G6EBU1</accession>
<evidence type="ECO:0000313" key="3">
    <source>
        <dbReference type="Proteomes" id="UP000198771"/>
    </source>
</evidence>
<name>A0A1G6EBU1_9BACT</name>
<dbReference type="EMBL" id="FMXO01000017">
    <property type="protein sequence ID" value="SDB54871.1"/>
    <property type="molecule type" value="Genomic_DNA"/>
</dbReference>
<reference evidence="2 3" key="1">
    <citation type="submission" date="2016-10" db="EMBL/GenBank/DDBJ databases">
        <authorList>
            <person name="de Groot N.N."/>
        </authorList>
    </citation>
    <scope>NUCLEOTIDE SEQUENCE [LARGE SCALE GENOMIC DNA]</scope>
    <source>
        <strain evidence="2 3">ASO4-2</strain>
    </source>
</reference>
<gene>
    <name evidence="2" type="ORF">SAMN05660653_02722</name>
</gene>
<keyword evidence="3" id="KW-1185">Reference proteome</keyword>
<evidence type="ECO:0000313" key="2">
    <source>
        <dbReference type="EMBL" id="SDB54871.1"/>
    </source>
</evidence>
<dbReference type="Proteomes" id="UP000198771">
    <property type="component" value="Unassembled WGS sequence"/>
</dbReference>
<evidence type="ECO:0008006" key="4">
    <source>
        <dbReference type="Google" id="ProtNLM"/>
    </source>
</evidence>
<feature type="transmembrane region" description="Helical" evidence="1">
    <location>
        <begin position="128"/>
        <end position="146"/>
    </location>
</feature>
<keyword evidence="1" id="KW-0472">Membrane</keyword>
<keyword evidence="1" id="KW-1133">Transmembrane helix</keyword>
<protein>
    <recommendedName>
        <fullName evidence="4">EpsG family protein</fullName>
    </recommendedName>
</protein>
<feature type="transmembrane region" description="Helical" evidence="1">
    <location>
        <begin position="66"/>
        <end position="93"/>
    </location>
</feature>
<evidence type="ECO:0000256" key="1">
    <source>
        <dbReference type="SAM" id="Phobius"/>
    </source>
</evidence>
<proteinExistence type="predicted"/>
<keyword evidence="1" id="KW-0812">Transmembrane</keyword>
<feature type="transmembrane region" description="Helical" evidence="1">
    <location>
        <begin position="158"/>
        <end position="181"/>
    </location>
</feature>
<dbReference type="AlphaFoldDB" id="A0A1G6EBU1"/>
<sequence>MPIFRISISLSIMYSLSIIFGVFHYVYLLFLDGSFVGDIGIYYKYFISFSSINISGVFALNNDYILFNIFFWILAQLLSFEFALSIFVVIFYFTASIFFYQISKMKFISCFVLFLSYFFFVFESLSTLVIRQGLAVSFLFFFGFYYKKTSLPIDFLKIFIAAFIHIIAIFYFPVIFMMRLINLNGIIFSCLN</sequence>
<dbReference type="STRING" id="617002.SAMN05660653_02722"/>
<organism evidence="2 3">
    <name type="scientific">Desulfonatronum thiosulfatophilum</name>
    <dbReference type="NCBI Taxonomy" id="617002"/>
    <lineage>
        <taxon>Bacteria</taxon>
        <taxon>Pseudomonadati</taxon>
        <taxon>Thermodesulfobacteriota</taxon>
        <taxon>Desulfovibrionia</taxon>
        <taxon>Desulfovibrionales</taxon>
        <taxon>Desulfonatronaceae</taxon>
        <taxon>Desulfonatronum</taxon>
    </lineage>
</organism>